<dbReference type="InterPro" id="IPR015943">
    <property type="entry name" value="WD40/YVTN_repeat-like_dom_sf"/>
</dbReference>
<organism evidence="10 11">
    <name type="scientific">Sparus aurata</name>
    <name type="common">Gilthead sea bream</name>
    <dbReference type="NCBI Taxonomy" id="8175"/>
    <lineage>
        <taxon>Eukaryota</taxon>
        <taxon>Metazoa</taxon>
        <taxon>Chordata</taxon>
        <taxon>Craniata</taxon>
        <taxon>Vertebrata</taxon>
        <taxon>Euteleostomi</taxon>
        <taxon>Actinopterygii</taxon>
        <taxon>Neopterygii</taxon>
        <taxon>Teleostei</taxon>
        <taxon>Neoteleostei</taxon>
        <taxon>Acanthomorphata</taxon>
        <taxon>Eupercaria</taxon>
        <taxon>Spariformes</taxon>
        <taxon>Sparidae</taxon>
        <taxon>Sparus</taxon>
    </lineage>
</organism>
<evidence type="ECO:0000313" key="11">
    <source>
        <dbReference type="Proteomes" id="UP000472265"/>
    </source>
</evidence>
<reference evidence="10" key="1">
    <citation type="submission" date="2021-04" db="EMBL/GenBank/DDBJ databases">
        <authorList>
            <consortium name="Wellcome Sanger Institute Data Sharing"/>
        </authorList>
    </citation>
    <scope>NUCLEOTIDE SEQUENCE [LARGE SCALE GENOMIC DNA]</scope>
</reference>
<comment type="similarity">
    <text evidence="8">Belongs to the CFAP43 family.</text>
</comment>
<dbReference type="GO" id="GO:0005930">
    <property type="term" value="C:axoneme"/>
    <property type="evidence" value="ECO:0007669"/>
    <property type="project" value="UniProtKB-SubCell"/>
</dbReference>
<keyword evidence="11" id="KW-1185">Reference proteome</keyword>
<comment type="subcellular location">
    <subcellularLocation>
        <location evidence="1">Cytoplasm</location>
        <location evidence="1">Cytoskeleton</location>
        <location evidence="1">Cilium axoneme</location>
    </subcellularLocation>
</comment>
<reference evidence="10" key="2">
    <citation type="submission" date="2025-08" db="UniProtKB">
        <authorList>
            <consortium name="Ensembl"/>
        </authorList>
    </citation>
    <scope>IDENTIFICATION</scope>
</reference>
<keyword evidence="5" id="KW-0175">Coiled coil</keyword>
<evidence type="ECO:0000256" key="9">
    <source>
        <dbReference type="ARBA" id="ARBA00023662"/>
    </source>
</evidence>
<dbReference type="InterPro" id="IPR036322">
    <property type="entry name" value="WD40_repeat_dom_sf"/>
</dbReference>
<proteinExistence type="inferred from homology"/>
<evidence type="ECO:0000256" key="8">
    <source>
        <dbReference type="ARBA" id="ARBA00023605"/>
    </source>
</evidence>
<keyword evidence="2" id="KW-0963">Cytoplasm</keyword>
<dbReference type="GeneTree" id="ENSGT00940000174603"/>
<evidence type="ECO:0000256" key="7">
    <source>
        <dbReference type="ARBA" id="ARBA00023273"/>
    </source>
</evidence>
<keyword evidence="4" id="KW-0677">Repeat</keyword>
<keyword evidence="6" id="KW-0206">Cytoskeleton</keyword>
<evidence type="ECO:0000256" key="1">
    <source>
        <dbReference type="ARBA" id="ARBA00004430"/>
    </source>
</evidence>
<dbReference type="Gene3D" id="2.130.10.10">
    <property type="entry name" value="YVTN repeat-like/Quinoprotein amine dehydrogenase"/>
    <property type="match status" value="1"/>
</dbReference>
<evidence type="ECO:0000256" key="5">
    <source>
        <dbReference type="ARBA" id="ARBA00023054"/>
    </source>
</evidence>
<name>A0A671WDX3_SPAAU</name>
<dbReference type="Ensembl" id="ENSSAUT00010038733.1">
    <property type="protein sequence ID" value="ENSSAUP00010036789.1"/>
    <property type="gene ID" value="ENSSAUG00010015519.1"/>
</dbReference>
<dbReference type="PANTHER" id="PTHR14885">
    <property type="entry name" value="CILIA- AND FLAGELLA-ASSOCIATED PROTEIN 43-RELATED"/>
    <property type="match status" value="1"/>
</dbReference>
<evidence type="ECO:0000313" key="10">
    <source>
        <dbReference type="Ensembl" id="ENSSAUP00010036789.1"/>
    </source>
</evidence>
<sequence>KLNSQEFLVTAEHQQPVFPIFYFYYGTAQLDYTSLTLSDGGPYLGSCSSLPDHTITVWNWETTEPICTQPQAGQDVVSLVFNPLNWLHRLGSKVTPTAICWTATSELYVGCAEGFLLLVEPESLSVSVLFNPTIALLSGFLNHSNVKALQNPCVLQGNVMHCLQIKQTQINITQTWQLQGSVTAVMNSPDRETLILSSNTVSIHTKKTPKQQTCYFIK</sequence>
<dbReference type="PANTHER" id="PTHR14885:SF1">
    <property type="entry name" value="CILIA- AND FLAGELLA-ASSOCIATED PROTEIN 43"/>
    <property type="match status" value="1"/>
</dbReference>
<dbReference type="SUPFAM" id="SSF50978">
    <property type="entry name" value="WD40 repeat-like"/>
    <property type="match status" value="1"/>
</dbReference>
<evidence type="ECO:0000256" key="6">
    <source>
        <dbReference type="ARBA" id="ARBA00023212"/>
    </source>
</evidence>
<evidence type="ECO:0000256" key="3">
    <source>
        <dbReference type="ARBA" id="ARBA00022574"/>
    </source>
</evidence>
<keyword evidence="3" id="KW-0853">WD repeat</keyword>
<dbReference type="OMA" id="AGSHICF"/>
<accession>A0A671WDX3</accession>
<dbReference type="AlphaFoldDB" id="A0A671WDX3"/>
<dbReference type="GO" id="GO:0007288">
    <property type="term" value="P:sperm axoneme assembly"/>
    <property type="evidence" value="ECO:0007669"/>
    <property type="project" value="TreeGrafter"/>
</dbReference>
<reference evidence="10" key="3">
    <citation type="submission" date="2025-09" db="UniProtKB">
        <authorList>
            <consortium name="Ensembl"/>
        </authorList>
    </citation>
    <scope>IDENTIFICATION</scope>
</reference>
<protein>
    <recommendedName>
        <fullName evidence="9">Cilia- and flagella-associated protein 43</fullName>
    </recommendedName>
</protein>
<dbReference type="InParanoid" id="A0A671WDX3"/>
<dbReference type="Proteomes" id="UP000472265">
    <property type="component" value="Chromosome 15"/>
</dbReference>
<keyword evidence="7" id="KW-0966">Cell projection</keyword>
<evidence type="ECO:0000256" key="2">
    <source>
        <dbReference type="ARBA" id="ARBA00022490"/>
    </source>
</evidence>
<evidence type="ECO:0000256" key="4">
    <source>
        <dbReference type="ARBA" id="ARBA00022737"/>
    </source>
</evidence>